<dbReference type="Gene3D" id="3.90.1580.10">
    <property type="entry name" value="paralog of FGE (formylglycine-generating enzyme)"/>
    <property type="match status" value="1"/>
</dbReference>
<name>A0A160MZ85_9GAMM</name>
<dbReference type="PANTHER" id="PTHR23150">
    <property type="entry name" value="SULFATASE MODIFYING FACTOR 1, 2"/>
    <property type="match status" value="1"/>
</dbReference>
<dbReference type="OrthoDB" id="9768004at2"/>
<keyword evidence="1" id="KW-0472">Membrane</keyword>
<keyword evidence="1" id="KW-1133">Transmembrane helix</keyword>
<evidence type="ECO:0000256" key="1">
    <source>
        <dbReference type="SAM" id="Phobius"/>
    </source>
</evidence>
<dbReference type="PANTHER" id="PTHR23150:SF35">
    <property type="entry name" value="BLL6746 PROTEIN"/>
    <property type="match status" value="1"/>
</dbReference>
<gene>
    <name evidence="3" type="ORF">ATSB10_07240</name>
</gene>
<proteinExistence type="predicted"/>
<dbReference type="SUPFAM" id="SSF48452">
    <property type="entry name" value="TPR-like"/>
    <property type="match status" value="1"/>
</dbReference>
<dbReference type="EMBL" id="CP014841">
    <property type="protein sequence ID" value="AND68178.1"/>
    <property type="molecule type" value="Genomic_DNA"/>
</dbReference>
<dbReference type="STRING" id="445710.ATSB10_07240"/>
<dbReference type="SUPFAM" id="SSF56436">
    <property type="entry name" value="C-type lectin-like"/>
    <property type="match status" value="1"/>
</dbReference>
<dbReference type="InterPro" id="IPR005532">
    <property type="entry name" value="SUMF_dom"/>
</dbReference>
<sequence>MPKGSNIDRQRALGGALGVVVLGFALTYHFFPRVFHVNPEDVAPRRSMSLGVAQPARTASAPMVVDRGEIDAGPPLTLAPAAVIAARTHRVDAALPAQKGEDPPEVVALLDRADKALHAGQVAGAPDSAASLYQQALKITPDSHRALQGLDEARARLVAAIGQDIALGDADAAGDLIESLRTLPGSEADVKTLDTSLGTLLKVRPMLAKAAALLGAGKVDGPGEDNALAGYRQVLAIDPQNAVAQQGLLQVQRAVLDRALAAVAQNDFDAADKALGEAQAIQPDSPAMRDATARVAGMRDQRASGLLAQARTALDAGNLALAQKFAAQAAAVKPDLAGLDEFHERLVNARLYASYRPGQVFTDSYVDLPGKAPSMVVIPTGSFMMGAADAEPGHSDTETPQHKVTIASGVAIGRTEVTVGQFREFVRASGYQPDSVTKGGSSIYDERGGVVRDDPQATWEDDYAGHPADDDMPVVNVSWNDAKAYVDWLAKHTGKSYRLPSEAEFEYALRGGTTTRYWWGDGTPDKRVENLTGALDRSRNGRRWSNAFRGYRDGYWGPAPVMSFLPNPFGLYDINGNVSEWVADCWHDSYLRAPRDGSAWINPGCSAHVVRGGSWGSAPDQDRSAYRQGVDADVRSARVGFRVAREL</sequence>
<dbReference type="Proteomes" id="UP000077255">
    <property type="component" value="Chromosome"/>
</dbReference>
<dbReference type="AlphaFoldDB" id="A0A160MZ85"/>
<protein>
    <recommendedName>
        <fullName evidence="2">Sulfatase-modifying factor enzyme-like domain-containing protein</fullName>
    </recommendedName>
</protein>
<dbReference type="RefSeq" id="WP_063670516.1">
    <property type="nucleotide sequence ID" value="NZ_CP014841.1"/>
</dbReference>
<dbReference type="Gene3D" id="1.25.40.10">
    <property type="entry name" value="Tetratricopeptide repeat domain"/>
    <property type="match status" value="1"/>
</dbReference>
<feature type="domain" description="Sulfatase-modifying factor enzyme-like" evidence="2">
    <location>
        <begin position="372"/>
        <end position="645"/>
    </location>
</feature>
<dbReference type="Pfam" id="PF03781">
    <property type="entry name" value="FGE-sulfatase"/>
    <property type="match status" value="1"/>
</dbReference>
<dbReference type="KEGG" id="dtx:ATSB10_07240"/>
<keyword evidence="4" id="KW-1185">Reference proteome</keyword>
<evidence type="ECO:0000313" key="3">
    <source>
        <dbReference type="EMBL" id="AND68178.1"/>
    </source>
</evidence>
<evidence type="ECO:0000313" key="4">
    <source>
        <dbReference type="Proteomes" id="UP000077255"/>
    </source>
</evidence>
<organism evidence="3 4">
    <name type="scientific">Dyella thiooxydans</name>
    <dbReference type="NCBI Taxonomy" id="445710"/>
    <lineage>
        <taxon>Bacteria</taxon>
        <taxon>Pseudomonadati</taxon>
        <taxon>Pseudomonadota</taxon>
        <taxon>Gammaproteobacteria</taxon>
        <taxon>Lysobacterales</taxon>
        <taxon>Rhodanobacteraceae</taxon>
        <taxon>Dyella</taxon>
    </lineage>
</organism>
<dbReference type="InterPro" id="IPR042095">
    <property type="entry name" value="SUMF_sf"/>
</dbReference>
<dbReference type="PATRIC" id="fig|445710.3.peg.724"/>
<dbReference type="InterPro" id="IPR051043">
    <property type="entry name" value="Sulfatase_Mod_Factor_Kinase"/>
</dbReference>
<dbReference type="GO" id="GO:0120147">
    <property type="term" value="F:formylglycine-generating oxidase activity"/>
    <property type="evidence" value="ECO:0007669"/>
    <property type="project" value="TreeGrafter"/>
</dbReference>
<feature type="transmembrane region" description="Helical" evidence="1">
    <location>
        <begin position="12"/>
        <end position="31"/>
    </location>
</feature>
<accession>A0A160MZ85</accession>
<dbReference type="InterPro" id="IPR011990">
    <property type="entry name" value="TPR-like_helical_dom_sf"/>
</dbReference>
<keyword evidence="1" id="KW-0812">Transmembrane</keyword>
<dbReference type="InterPro" id="IPR016187">
    <property type="entry name" value="CTDL_fold"/>
</dbReference>
<reference evidence="3 4" key="1">
    <citation type="submission" date="2016-02" db="EMBL/GenBank/DDBJ databases">
        <title>Complete genome sequencing and analysis of ATSB10, Dyella thiooxydans isolated from rhizosphere soil of sunflower (Helianthus annuus L.).</title>
        <authorList>
            <person name="Lee Y."/>
            <person name="Hwangbo K."/>
            <person name="Chung H."/>
            <person name="Yoo J."/>
            <person name="Kim K.Y."/>
            <person name="Sa T.M."/>
            <person name="Um Y."/>
            <person name="Madhaiyan M."/>
        </authorList>
    </citation>
    <scope>NUCLEOTIDE SEQUENCE [LARGE SCALE GENOMIC DNA]</scope>
    <source>
        <strain evidence="3 4">ATSB10</strain>
    </source>
</reference>
<evidence type="ECO:0000259" key="2">
    <source>
        <dbReference type="Pfam" id="PF03781"/>
    </source>
</evidence>